<dbReference type="Pfam" id="PF00724">
    <property type="entry name" value="Oxidored_FMN"/>
    <property type="match status" value="1"/>
</dbReference>
<dbReference type="EMBL" id="BNJQ01000015">
    <property type="protein sequence ID" value="GHP07076.1"/>
    <property type="molecule type" value="Genomic_DNA"/>
</dbReference>
<dbReference type="PANTHER" id="PTHR43656:SF2">
    <property type="entry name" value="BINDING OXIDOREDUCTASE, PUTATIVE (AFU_ORTHOLOGUE AFUA_2G08260)-RELATED"/>
    <property type="match status" value="1"/>
</dbReference>
<keyword evidence="7" id="KW-1185">Reference proteome</keyword>
<feature type="domain" description="NADH:flavin oxidoreductase/NADH oxidase N-terminal" evidence="5">
    <location>
        <begin position="139"/>
        <end position="396"/>
    </location>
</feature>
<dbReference type="Gene3D" id="3.20.20.70">
    <property type="entry name" value="Aldolase class I"/>
    <property type="match status" value="1"/>
</dbReference>
<reference evidence="6" key="1">
    <citation type="submission" date="2020-10" db="EMBL/GenBank/DDBJ databases">
        <title>Unveiling of a novel bifunctional photoreceptor, Dualchrome1, isolated from a cosmopolitan green alga.</title>
        <authorList>
            <person name="Suzuki S."/>
            <person name="Kawachi M."/>
        </authorList>
    </citation>
    <scope>NUCLEOTIDE SEQUENCE</scope>
    <source>
        <strain evidence="6">NIES 2893</strain>
    </source>
</reference>
<accession>A0A830HIB9</accession>
<gene>
    <name evidence="6" type="ORF">PPROV_000581900</name>
</gene>
<dbReference type="InterPro" id="IPR001155">
    <property type="entry name" value="OxRdtase_FMN_N"/>
</dbReference>
<feature type="compositionally biased region" description="Low complexity" evidence="4">
    <location>
        <begin position="89"/>
        <end position="104"/>
    </location>
</feature>
<dbReference type="PANTHER" id="PTHR43656">
    <property type="entry name" value="BINDING OXIDOREDUCTASE, PUTATIVE (AFU_ORTHOLOGUE AFUA_2G08260)-RELATED"/>
    <property type="match status" value="1"/>
</dbReference>
<name>A0A830HIB9_9CHLO</name>
<feature type="compositionally biased region" description="Gly residues" evidence="4">
    <location>
        <begin position="78"/>
        <end position="87"/>
    </location>
</feature>
<keyword evidence="2" id="KW-0285">Flavoprotein</keyword>
<evidence type="ECO:0000256" key="1">
    <source>
        <dbReference type="ARBA" id="ARBA00005979"/>
    </source>
</evidence>
<dbReference type="SUPFAM" id="SSF51395">
    <property type="entry name" value="FMN-linked oxidoreductases"/>
    <property type="match status" value="1"/>
</dbReference>
<evidence type="ECO:0000313" key="7">
    <source>
        <dbReference type="Proteomes" id="UP000660262"/>
    </source>
</evidence>
<evidence type="ECO:0000256" key="3">
    <source>
        <dbReference type="ARBA" id="ARBA00023002"/>
    </source>
</evidence>
<evidence type="ECO:0000256" key="2">
    <source>
        <dbReference type="ARBA" id="ARBA00022630"/>
    </source>
</evidence>
<dbReference type="InterPro" id="IPR013785">
    <property type="entry name" value="Aldolase_TIM"/>
</dbReference>
<evidence type="ECO:0000313" key="6">
    <source>
        <dbReference type="EMBL" id="GHP07076.1"/>
    </source>
</evidence>
<sequence>MSSHAPPSSMAAFDFLTTPYQLPCGSVLSSRLVKSALSEQLSTGEGGGVGTTGSLAPTQQLIQTYSLWCGAGAGGGAGGGGGGGRGGLPSTESSVPPSSSPSSSLGMCITGNVMVDANYLESPKCVAAKSNAKSIQNHLWRAWRDTIVHSNAVAVVQISHPGRQTTISNGITPLSPSGVPLRGIAGHTPLIPKPRAMTQTEVDALPEAFAEAAHIMCNDHGFDGVQLHAAHGYLLDTFLSARSNTRSDKYGGNTLRERGEVLRRCAAAVRRAVGPKRVVGVKMGRGAFGQVADDPSAAADAVALLSDLWDVARIDFIEISGGDYENIDFMRAPSAAGVSDGPYYARTVCALRDAGCKQMIVLTGGVHSLDDVLKARDAGADAVGIGRAFCARPAVVRPALLEPPASNDWEAYRRHVDAALAPDDRIAHVVALKRVQWLKPLDLFLSGIEVTWYTSALQHGGAPPTFHPIFQTIHLLLLTAARAAWPRRGVWKGWLHMVARWARGVVNV</sequence>
<dbReference type="GO" id="GO:0010181">
    <property type="term" value="F:FMN binding"/>
    <property type="evidence" value="ECO:0007669"/>
    <property type="project" value="InterPro"/>
</dbReference>
<protein>
    <recommendedName>
        <fullName evidence="5">NADH:flavin oxidoreductase/NADH oxidase N-terminal domain-containing protein</fullName>
    </recommendedName>
</protein>
<dbReference type="GO" id="GO:0016491">
    <property type="term" value="F:oxidoreductase activity"/>
    <property type="evidence" value="ECO:0007669"/>
    <property type="project" value="UniProtKB-KW"/>
</dbReference>
<comment type="caution">
    <text evidence="6">The sequence shown here is derived from an EMBL/GenBank/DDBJ whole genome shotgun (WGS) entry which is preliminary data.</text>
</comment>
<organism evidence="6 7">
    <name type="scientific">Pycnococcus provasolii</name>
    <dbReference type="NCBI Taxonomy" id="41880"/>
    <lineage>
        <taxon>Eukaryota</taxon>
        <taxon>Viridiplantae</taxon>
        <taxon>Chlorophyta</taxon>
        <taxon>Pseudoscourfieldiophyceae</taxon>
        <taxon>Pseudoscourfieldiales</taxon>
        <taxon>Pycnococcaceae</taxon>
        <taxon>Pycnococcus</taxon>
    </lineage>
</organism>
<comment type="similarity">
    <text evidence="1">Belongs to the NADH:flavin oxidoreductase/NADH oxidase family.</text>
</comment>
<dbReference type="InterPro" id="IPR051799">
    <property type="entry name" value="NADH_flavin_oxidoreductase"/>
</dbReference>
<dbReference type="OrthoDB" id="1663137at2759"/>
<dbReference type="Proteomes" id="UP000660262">
    <property type="component" value="Unassembled WGS sequence"/>
</dbReference>
<evidence type="ECO:0000259" key="5">
    <source>
        <dbReference type="Pfam" id="PF00724"/>
    </source>
</evidence>
<dbReference type="AlphaFoldDB" id="A0A830HIB9"/>
<feature type="region of interest" description="Disordered" evidence="4">
    <location>
        <begin position="78"/>
        <end position="104"/>
    </location>
</feature>
<proteinExistence type="inferred from homology"/>
<evidence type="ECO:0000256" key="4">
    <source>
        <dbReference type="SAM" id="MobiDB-lite"/>
    </source>
</evidence>
<keyword evidence="3" id="KW-0560">Oxidoreductase</keyword>